<keyword evidence="3" id="KW-1185">Reference proteome</keyword>
<dbReference type="PANTHER" id="PTHR13132:SF29">
    <property type="entry name" value="ALPHA-(1,6)-FUCOSYLTRANSFERASE"/>
    <property type="match status" value="1"/>
</dbReference>
<protein>
    <submittedName>
        <fullName evidence="2">Uncharacterized protein</fullName>
    </submittedName>
</protein>
<evidence type="ECO:0000313" key="3">
    <source>
        <dbReference type="Proteomes" id="UP000237144"/>
    </source>
</evidence>
<dbReference type="GO" id="GO:0006487">
    <property type="term" value="P:protein N-linked glycosylation"/>
    <property type="evidence" value="ECO:0007669"/>
    <property type="project" value="TreeGrafter"/>
</dbReference>
<organism evidence="2 3">
    <name type="scientific">Rhodotorula taiwanensis</name>
    <dbReference type="NCBI Taxonomy" id="741276"/>
    <lineage>
        <taxon>Eukaryota</taxon>
        <taxon>Fungi</taxon>
        <taxon>Dikarya</taxon>
        <taxon>Basidiomycota</taxon>
        <taxon>Pucciniomycotina</taxon>
        <taxon>Microbotryomycetes</taxon>
        <taxon>Sporidiobolales</taxon>
        <taxon>Sporidiobolaceae</taxon>
        <taxon>Rhodotorula</taxon>
    </lineage>
</organism>
<dbReference type="PANTHER" id="PTHR13132">
    <property type="entry name" value="ALPHA- 1,6 -FUCOSYLTRANSFERASE"/>
    <property type="match status" value="1"/>
</dbReference>
<comment type="caution">
    <text evidence="2">The sequence shown here is derived from an EMBL/GenBank/DDBJ whole genome shotgun (WGS) entry which is preliminary data.</text>
</comment>
<keyword evidence="1" id="KW-0732">Signal</keyword>
<dbReference type="Proteomes" id="UP000237144">
    <property type="component" value="Unassembled WGS sequence"/>
</dbReference>
<reference evidence="2 3" key="1">
    <citation type="journal article" date="2018" name="Front. Microbiol.">
        <title>Prospects for Fungal Bioremediation of Acidic Radioactive Waste Sites: Characterization and Genome Sequence of Rhodotorula taiwanensis MD1149.</title>
        <authorList>
            <person name="Tkavc R."/>
            <person name="Matrosova V.Y."/>
            <person name="Grichenko O.E."/>
            <person name="Gostincar C."/>
            <person name="Volpe R.P."/>
            <person name="Klimenkova P."/>
            <person name="Gaidamakova E.K."/>
            <person name="Zhou C.E."/>
            <person name="Stewart B.J."/>
            <person name="Lyman M.G."/>
            <person name="Malfatti S.A."/>
            <person name="Rubinfeld B."/>
            <person name="Courtot M."/>
            <person name="Singh J."/>
            <person name="Dalgard C.L."/>
            <person name="Hamilton T."/>
            <person name="Frey K.G."/>
            <person name="Gunde-Cimerman N."/>
            <person name="Dugan L."/>
            <person name="Daly M.J."/>
        </authorList>
    </citation>
    <scope>NUCLEOTIDE SEQUENCE [LARGE SCALE GENOMIC DNA]</scope>
    <source>
        <strain evidence="2 3">MD1149</strain>
    </source>
</reference>
<evidence type="ECO:0000256" key="1">
    <source>
        <dbReference type="SAM" id="SignalP"/>
    </source>
</evidence>
<feature type="signal peptide" evidence="1">
    <location>
        <begin position="1"/>
        <end position="25"/>
    </location>
</feature>
<dbReference type="STRING" id="741276.A0A2S5BFI5"/>
<accession>A0A2S5BFI5</accession>
<gene>
    <name evidence="2" type="ORF">BMF94_1423</name>
</gene>
<dbReference type="Gene3D" id="3.40.50.11350">
    <property type="match status" value="1"/>
</dbReference>
<dbReference type="OrthoDB" id="428346at2759"/>
<dbReference type="GO" id="GO:0046921">
    <property type="term" value="F:alpha-(1-&gt;6)-fucosyltransferase activity"/>
    <property type="evidence" value="ECO:0007669"/>
    <property type="project" value="TreeGrafter"/>
</dbReference>
<evidence type="ECO:0000313" key="2">
    <source>
        <dbReference type="EMBL" id="POY75521.1"/>
    </source>
</evidence>
<proteinExistence type="predicted"/>
<dbReference type="AlphaFoldDB" id="A0A2S5BFI5"/>
<sequence length="355" mass="39380">MCGGYADRMLGMTTALLFSIISGRAFLAHWGQPAPLDLIFDSTFVDWSRPYNTTSGTSTSAVTHVDRTLPLDREAVHWFSIGWAGLDDIAPGFIDQLIANASSPYVQLDANRGTVLRSFTYPSVRPHLDRLGLTPTNAYSCLINYAFRPKRAALAFIAQYTSYFALPENFVVGIQIRTGDRSMETSESDRHTVGQFQRYFTCAEQLAETYAHPTQRVIYYLITDSGDLERDAKRLLGGRLVVTGLEQAHAEMHADSSNGQDAIRHATDGLMRTVAESWIFAGTDYQVLTADSGFGKIRPLGLFSDLAAGPRQYHDPQSKHELFTSFLTEDFSRHGSGLVPRLKSVSLADERSDTM</sequence>
<dbReference type="EMBL" id="PJQD01000014">
    <property type="protein sequence ID" value="POY75521.1"/>
    <property type="molecule type" value="Genomic_DNA"/>
</dbReference>
<feature type="chain" id="PRO_5015541057" evidence="1">
    <location>
        <begin position="26"/>
        <end position="355"/>
    </location>
</feature>
<name>A0A2S5BFI5_9BASI</name>